<dbReference type="SUPFAM" id="SSF63829">
    <property type="entry name" value="Calcium-dependent phosphotriesterase"/>
    <property type="match status" value="1"/>
</dbReference>
<keyword evidence="7" id="KW-1185">Reference proteome</keyword>
<protein>
    <submittedName>
        <fullName evidence="6">Two-component regulator propeller domain-containing protein</fullName>
    </submittedName>
</protein>
<evidence type="ECO:0000256" key="4">
    <source>
        <dbReference type="SAM" id="Phobius"/>
    </source>
</evidence>
<accession>A0ABT6JQ89</accession>
<keyword evidence="4" id="KW-1133">Transmembrane helix</keyword>
<dbReference type="InterPro" id="IPR011712">
    <property type="entry name" value="Sig_transdc_His_kin_sub3_dim/P"/>
</dbReference>
<comment type="caution">
    <text evidence="6">The sequence shown here is derived from an EMBL/GenBank/DDBJ whole genome shotgun (WGS) entry which is preliminary data.</text>
</comment>
<evidence type="ECO:0000313" key="7">
    <source>
        <dbReference type="Proteomes" id="UP001156873"/>
    </source>
</evidence>
<evidence type="ECO:0000256" key="2">
    <source>
        <dbReference type="ARBA" id="ARBA00022777"/>
    </source>
</evidence>
<dbReference type="Proteomes" id="UP001156873">
    <property type="component" value="Unassembled WGS sequence"/>
</dbReference>
<evidence type="ECO:0000256" key="3">
    <source>
        <dbReference type="ARBA" id="ARBA00023012"/>
    </source>
</evidence>
<dbReference type="Pfam" id="PF07494">
    <property type="entry name" value="Reg_prop"/>
    <property type="match status" value="1"/>
</dbReference>
<dbReference type="PANTHER" id="PTHR24421:SF62">
    <property type="entry name" value="SENSORY TRANSDUCTION HISTIDINE KINASE"/>
    <property type="match status" value="1"/>
</dbReference>
<dbReference type="Pfam" id="PF02518">
    <property type="entry name" value="HATPase_c"/>
    <property type="match status" value="1"/>
</dbReference>
<evidence type="ECO:0000259" key="5">
    <source>
        <dbReference type="SMART" id="SM00387"/>
    </source>
</evidence>
<proteinExistence type="predicted"/>
<keyword evidence="1" id="KW-0808">Transferase</keyword>
<dbReference type="SMART" id="SM00387">
    <property type="entry name" value="HATPase_c"/>
    <property type="match status" value="1"/>
</dbReference>
<dbReference type="CDD" id="cd16917">
    <property type="entry name" value="HATPase_UhpB-NarQ-NarX-like"/>
    <property type="match status" value="1"/>
</dbReference>
<dbReference type="InterPro" id="IPR011110">
    <property type="entry name" value="Reg_prop"/>
</dbReference>
<gene>
    <name evidence="6" type="ORF">QFW81_02655</name>
</gene>
<dbReference type="InterPro" id="IPR015943">
    <property type="entry name" value="WD40/YVTN_repeat-like_dom_sf"/>
</dbReference>
<dbReference type="Gene3D" id="2.60.40.10">
    <property type="entry name" value="Immunoglobulins"/>
    <property type="match status" value="1"/>
</dbReference>
<dbReference type="InterPro" id="IPR011123">
    <property type="entry name" value="Y_Y_Y"/>
</dbReference>
<name>A0ABT6JQ89_9GAMM</name>
<keyword evidence="4" id="KW-0472">Membrane</keyword>
<dbReference type="SUPFAM" id="SSF55874">
    <property type="entry name" value="ATPase domain of HSP90 chaperone/DNA topoisomerase II/histidine kinase"/>
    <property type="match status" value="1"/>
</dbReference>
<dbReference type="Gene3D" id="2.130.10.10">
    <property type="entry name" value="YVTN repeat-like/Quinoprotein amine dehydrogenase"/>
    <property type="match status" value="3"/>
</dbReference>
<keyword evidence="2" id="KW-0418">Kinase</keyword>
<dbReference type="Pfam" id="PF07495">
    <property type="entry name" value="Y_Y_Y"/>
    <property type="match status" value="1"/>
</dbReference>
<keyword evidence="4" id="KW-0812">Transmembrane</keyword>
<dbReference type="PANTHER" id="PTHR24421">
    <property type="entry name" value="NITRATE/NITRITE SENSOR PROTEIN NARX-RELATED"/>
    <property type="match status" value="1"/>
</dbReference>
<organism evidence="6 7">
    <name type="scientific">Luteimonas kalidii</name>
    <dbReference type="NCBI Taxonomy" id="3042025"/>
    <lineage>
        <taxon>Bacteria</taxon>
        <taxon>Pseudomonadati</taxon>
        <taxon>Pseudomonadota</taxon>
        <taxon>Gammaproteobacteria</taxon>
        <taxon>Lysobacterales</taxon>
        <taxon>Lysobacteraceae</taxon>
        <taxon>Luteimonas</taxon>
    </lineage>
</organism>
<dbReference type="InterPro" id="IPR013783">
    <property type="entry name" value="Ig-like_fold"/>
</dbReference>
<dbReference type="InterPro" id="IPR003594">
    <property type="entry name" value="HATPase_dom"/>
</dbReference>
<dbReference type="Gene3D" id="3.30.565.10">
    <property type="entry name" value="Histidine kinase-like ATPase, C-terminal domain"/>
    <property type="match status" value="1"/>
</dbReference>
<sequence>MAPSMAKGEMAAMSRLSTMWVRVTLQWVVACALALPAAKTHALDRERSLHQLHHTAWRARDGAPSQVWALAQTADGYLWIGAATGLFRFDGVTFERYVPADGTPLPSPYVVSLLATPEGGLWIGFRTGALALLQDDVLQVYTREEQLPPDMVLDFARDHHGTLWAGTNAGLALREGDRWRVVGAAQGFPEGVRARVLGVDRAGTLWASSVEKLLFLPRGERIFRDTGERVNYAVQIAQASDGRHWIAETPRSVRPLALADDAPLAEDDEIRLGSQSIVFDRDGGLWITTLGRGLHRVRHPEAPGAAARVEAFTQADGLTSDQMIVAFEDREGNLWFGTDKGIDRFRHGGVVPVAVPAGYGTFTLMAGDDGEIWAASASATPLLRVRGDALTPQPGVGNILSAHRDGHGVIWWGSYSGIWRQDEDRLTLSDPPGDVRPGDWAPRTLHGDGDGGLWVDIVGHGFVHFRDGRWRGAPADHFPAGAPTTAFNDAQGRVWMGTTPDHLHRIEGRDAYTYPPGTGPRIGRVTVIGGRGPHLWFGGELGLALFRGGRFHPVLAAGSEPIGSISGLVESTSGDLWLNEAQGVVRIPAAEIGRLLADPAHAVQYRRFDFLDGLPGAPQMNRPSFTAVEASDGRLWFATDNGLAWIDPTRLHGNPLPPPVRLRAVDVDGRHLPPGPALQLPVDAHQLRIAYTALSLSIPERVKFRYRLEGVEEDWQDAGTRREAVYTNLGPGQYRFHVLAANEDGVWNEEGATLDFSIPPPFYRTAWFIALCMAVGAGLLWLLYRYRLRVMETRLQARLEERHLERERIARELHDTLLQGIQGLILRVQSAMERFPAHEPARLAMERALERADEVLVEGRDRVQGLRATAVPVDDLAHALAEVGAGLGGDAMPAFRIVVEGKSRALDPLVRDEVFGIAREAIVNAFHHAGARQIDVELCHGEGLRLCIRDDGCGMDPEILAVGFRPGHWGLSGMRERATRIGATLEFRRGAVAGTQVELRVPGRVVRGGPHRTWWRHWLRRFLSGEAGDERIDGSG</sequence>
<feature type="transmembrane region" description="Helical" evidence="4">
    <location>
        <begin position="766"/>
        <end position="784"/>
    </location>
</feature>
<dbReference type="EMBL" id="JARXRO010000009">
    <property type="protein sequence ID" value="MDH5832835.1"/>
    <property type="molecule type" value="Genomic_DNA"/>
</dbReference>
<dbReference type="InterPro" id="IPR050482">
    <property type="entry name" value="Sensor_HK_TwoCompSys"/>
</dbReference>
<evidence type="ECO:0000256" key="1">
    <source>
        <dbReference type="ARBA" id="ARBA00022679"/>
    </source>
</evidence>
<dbReference type="Gene3D" id="1.20.5.1930">
    <property type="match status" value="1"/>
</dbReference>
<dbReference type="RefSeq" id="WP_280577011.1">
    <property type="nucleotide sequence ID" value="NZ_JARXRO010000009.1"/>
</dbReference>
<dbReference type="Pfam" id="PF07730">
    <property type="entry name" value="HisKA_3"/>
    <property type="match status" value="1"/>
</dbReference>
<evidence type="ECO:0000313" key="6">
    <source>
        <dbReference type="EMBL" id="MDH5832835.1"/>
    </source>
</evidence>
<keyword evidence="3" id="KW-0902">Two-component regulatory system</keyword>
<dbReference type="InterPro" id="IPR036890">
    <property type="entry name" value="HATPase_C_sf"/>
</dbReference>
<feature type="domain" description="Histidine kinase/HSP90-like ATPase" evidence="5">
    <location>
        <begin position="909"/>
        <end position="1005"/>
    </location>
</feature>
<reference evidence="6 7" key="1">
    <citation type="submission" date="2023-04" db="EMBL/GenBank/DDBJ databases">
        <title>Luteimonas sp. M1R5S59.</title>
        <authorList>
            <person name="Sun J.-Q."/>
        </authorList>
    </citation>
    <scope>NUCLEOTIDE SEQUENCE [LARGE SCALE GENOMIC DNA]</scope>
    <source>
        <strain evidence="6 7">M1R5S59</strain>
    </source>
</reference>